<gene>
    <name evidence="1" type="ORF">PX52LOC_03441</name>
</gene>
<dbReference type="AlphaFoldDB" id="A0A5C1AH96"/>
<proteinExistence type="predicted"/>
<dbReference type="InterPro" id="IPR028978">
    <property type="entry name" value="Chorismate_lyase_/UTRA_dom_sf"/>
</dbReference>
<dbReference type="EMBL" id="CP042425">
    <property type="protein sequence ID" value="QEL16484.1"/>
    <property type="molecule type" value="Genomic_DNA"/>
</dbReference>
<dbReference type="Proteomes" id="UP000324974">
    <property type="component" value="Chromosome"/>
</dbReference>
<reference evidence="2" key="1">
    <citation type="submission" date="2019-08" db="EMBL/GenBank/DDBJ databases">
        <title>Limnoglobus roseus gen. nov., sp. nov., a novel freshwater planctomycete with a giant genome from the family Gemmataceae.</title>
        <authorList>
            <person name="Kulichevskaya I.S."/>
            <person name="Naumoff D.G."/>
            <person name="Miroshnikov K."/>
            <person name="Ivanova A."/>
            <person name="Philippov D.A."/>
            <person name="Hakobyan A."/>
            <person name="Rijpstra I.C."/>
            <person name="Sinninghe Damste J.S."/>
            <person name="Liesack W."/>
            <person name="Dedysh S.N."/>
        </authorList>
    </citation>
    <scope>NUCLEOTIDE SEQUENCE [LARGE SCALE GENOMIC DNA]</scope>
    <source>
        <strain evidence="2">PX52</strain>
    </source>
</reference>
<organism evidence="1 2">
    <name type="scientific">Limnoglobus roseus</name>
    <dbReference type="NCBI Taxonomy" id="2598579"/>
    <lineage>
        <taxon>Bacteria</taxon>
        <taxon>Pseudomonadati</taxon>
        <taxon>Planctomycetota</taxon>
        <taxon>Planctomycetia</taxon>
        <taxon>Gemmatales</taxon>
        <taxon>Gemmataceae</taxon>
        <taxon>Limnoglobus</taxon>
    </lineage>
</organism>
<dbReference type="SUPFAM" id="SSF64288">
    <property type="entry name" value="Chorismate lyase-like"/>
    <property type="match status" value="1"/>
</dbReference>
<sequence>MAVLPGMSTHLAEPAVQPTPDYDELYALLPDADGIPAAGPVGPLDMPSPYRSLLVHNHHMTVTVEQFYGDRVNVRVLETRVDGDDYSRKILLTLAGSGKVVQFGIVRIDLAQLAPLVREQIVAGQTPLGRVLIQNDVLRQVRPTGFVKVTPNAAMREWFHAAGDEALYGRLGVIDTDGRPAIEVLEILAPIVELT</sequence>
<evidence type="ECO:0000313" key="1">
    <source>
        <dbReference type="EMBL" id="QEL16484.1"/>
    </source>
</evidence>
<dbReference type="KEGG" id="lrs:PX52LOC_03441"/>
<keyword evidence="2" id="KW-1185">Reference proteome</keyword>
<evidence type="ECO:0000313" key="2">
    <source>
        <dbReference type="Proteomes" id="UP000324974"/>
    </source>
</evidence>
<name>A0A5C1AH96_9BACT</name>
<protein>
    <submittedName>
        <fullName evidence="1">Uncharacterized protein</fullName>
    </submittedName>
</protein>
<dbReference type="Gene3D" id="3.40.1410.10">
    <property type="entry name" value="Chorismate lyase-like"/>
    <property type="match status" value="1"/>
</dbReference>
<accession>A0A5C1AH96</accession>